<dbReference type="Pfam" id="PF00589">
    <property type="entry name" value="Phage_integrase"/>
    <property type="match status" value="1"/>
</dbReference>
<dbReference type="InterPro" id="IPR013762">
    <property type="entry name" value="Integrase-like_cat_sf"/>
</dbReference>
<dbReference type="PANTHER" id="PTHR30349:SF77">
    <property type="entry name" value="TYROSINE RECOMBINASE XERC"/>
    <property type="match status" value="1"/>
</dbReference>
<feature type="domain" description="Core-binding (CB)" evidence="11">
    <location>
        <begin position="1"/>
        <end position="92"/>
    </location>
</feature>
<keyword evidence="4" id="KW-0159">Chromosome partition</keyword>
<evidence type="ECO:0000256" key="4">
    <source>
        <dbReference type="ARBA" id="ARBA00022829"/>
    </source>
</evidence>
<protein>
    <submittedName>
        <fullName evidence="12">Tyrosine recombinase XerC</fullName>
    </submittedName>
</protein>
<dbReference type="PROSITE" id="PS51898">
    <property type="entry name" value="TYR_RECOMBINASE"/>
    <property type="match status" value="1"/>
</dbReference>
<evidence type="ECO:0000256" key="5">
    <source>
        <dbReference type="ARBA" id="ARBA00022908"/>
    </source>
</evidence>
<accession>A0A926F8U6</accession>
<evidence type="ECO:0000256" key="9">
    <source>
        <dbReference type="PROSITE-ProRule" id="PRU01248"/>
    </source>
</evidence>
<name>A0A926F8U6_9FIRM</name>
<dbReference type="InterPro" id="IPR011010">
    <property type="entry name" value="DNA_brk_join_enz"/>
</dbReference>
<dbReference type="InterPro" id="IPR050090">
    <property type="entry name" value="Tyrosine_recombinase_XerCD"/>
</dbReference>
<dbReference type="PROSITE" id="PS51900">
    <property type="entry name" value="CB"/>
    <property type="match status" value="1"/>
</dbReference>
<dbReference type="Gene3D" id="1.10.443.10">
    <property type="entry name" value="Intergrase catalytic core"/>
    <property type="match status" value="1"/>
</dbReference>
<dbReference type="Proteomes" id="UP000647416">
    <property type="component" value="Unassembled WGS sequence"/>
</dbReference>
<feature type="domain" description="Tyr recombinase" evidence="10">
    <location>
        <begin position="114"/>
        <end position="297"/>
    </location>
</feature>
<comment type="caution">
    <text evidence="12">The sequence shown here is derived from an EMBL/GenBank/DDBJ whole genome shotgun (WGS) entry which is preliminary data.</text>
</comment>
<keyword evidence="8" id="KW-0131">Cell cycle</keyword>
<evidence type="ECO:0000256" key="3">
    <source>
        <dbReference type="ARBA" id="ARBA00022618"/>
    </source>
</evidence>
<dbReference type="GO" id="GO:0051301">
    <property type="term" value="P:cell division"/>
    <property type="evidence" value="ECO:0007669"/>
    <property type="project" value="UniProtKB-KW"/>
</dbReference>
<evidence type="ECO:0000259" key="11">
    <source>
        <dbReference type="PROSITE" id="PS51900"/>
    </source>
</evidence>
<dbReference type="AlphaFoldDB" id="A0A926F8U6"/>
<keyword evidence="13" id="KW-1185">Reference proteome</keyword>
<dbReference type="GO" id="GO:0003677">
    <property type="term" value="F:DNA binding"/>
    <property type="evidence" value="ECO:0007669"/>
    <property type="project" value="UniProtKB-UniRule"/>
</dbReference>
<dbReference type="NCBIfam" id="NF040815">
    <property type="entry name" value="recomb_XerA_Arch"/>
    <property type="match status" value="1"/>
</dbReference>
<dbReference type="GO" id="GO:0005737">
    <property type="term" value="C:cytoplasm"/>
    <property type="evidence" value="ECO:0007669"/>
    <property type="project" value="UniProtKB-SubCell"/>
</dbReference>
<dbReference type="Gene3D" id="1.10.150.130">
    <property type="match status" value="1"/>
</dbReference>
<evidence type="ECO:0000256" key="1">
    <source>
        <dbReference type="ARBA" id="ARBA00004496"/>
    </source>
</evidence>
<evidence type="ECO:0000313" key="13">
    <source>
        <dbReference type="Proteomes" id="UP000647416"/>
    </source>
</evidence>
<evidence type="ECO:0000313" key="12">
    <source>
        <dbReference type="EMBL" id="MBC8595476.1"/>
    </source>
</evidence>
<keyword evidence="6 9" id="KW-0238">DNA-binding</keyword>
<dbReference type="InterPro" id="IPR002104">
    <property type="entry name" value="Integrase_catalytic"/>
</dbReference>
<organism evidence="12 13">
    <name type="scientific">Qingrenia yutianensis</name>
    <dbReference type="NCBI Taxonomy" id="2763676"/>
    <lineage>
        <taxon>Bacteria</taxon>
        <taxon>Bacillati</taxon>
        <taxon>Bacillota</taxon>
        <taxon>Clostridia</taxon>
        <taxon>Eubacteriales</taxon>
        <taxon>Oscillospiraceae</taxon>
        <taxon>Qingrenia</taxon>
    </lineage>
</organism>
<dbReference type="SUPFAM" id="SSF56349">
    <property type="entry name" value="DNA breaking-rejoining enzymes"/>
    <property type="match status" value="1"/>
</dbReference>
<reference evidence="12" key="1">
    <citation type="submission" date="2020-08" db="EMBL/GenBank/DDBJ databases">
        <title>Genome public.</title>
        <authorList>
            <person name="Liu C."/>
            <person name="Sun Q."/>
        </authorList>
    </citation>
    <scope>NUCLEOTIDE SEQUENCE</scope>
    <source>
        <strain evidence="12">NSJ-50</strain>
    </source>
</reference>
<dbReference type="GO" id="GO:0015074">
    <property type="term" value="P:DNA integration"/>
    <property type="evidence" value="ECO:0007669"/>
    <property type="project" value="UniProtKB-KW"/>
</dbReference>
<dbReference type="GO" id="GO:0006310">
    <property type="term" value="P:DNA recombination"/>
    <property type="evidence" value="ECO:0007669"/>
    <property type="project" value="UniProtKB-KW"/>
</dbReference>
<evidence type="ECO:0000259" key="10">
    <source>
        <dbReference type="PROSITE" id="PS51898"/>
    </source>
</evidence>
<keyword evidence="5" id="KW-0229">DNA integration</keyword>
<evidence type="ECO:0000256" key="6">
    <source>
        <dbReference type="ARBA" id="ARBA00023125"/>
    </source>
</evidence>
<comment type="subcellular location">
    <subcellularLocation>
        <location evidence="1">Cytoplasm</location>
    </subcellularLocation>
</comment>
<sequence length="308" mass="35640">MSVIKGKSQNTVTQYYYDLRIFLRYIIMTEKNLHEDEFNNIDILNFDFEKIKKITLDDLYAFMAYINNEHSSNDSFRARKVASLRSFFNYLYIKEKSISENPAQNLDTPKLKARLPKYLSLEQSIDLLKVIDGEYKQRDLAMFALFLTCGLRLSELVSIDIKNVDFKKKTLKVIGKGNKERIVFINDLCVDTIKKYLEVRPNDGLVGNDREALFISSKSTRITGRSVERIAKKYFDLAGIDSDVYTPHKLRHTAATIMYRDGNVDVRTLQKILGHESLSTTQIYTHVSDEFMENAAKKNPLAQVKLDD</sequence>
<evidence type="ECO:0000256" key="8">
    <source>
        <dbReference type="ARBA" id="ARBA00023306"/>
    </source>
</evidence>
<evidence type="ECO:0000256" key="2">
    <source>
        <dbReference type="ARBA" id="ARBA00022490"/>
    </source>
</evidence>
<gene>
    <name evidence="12" type="ORF">H8706_01145</name>
</gene>
<proteinExistence type="predicted"/>
<dbReference type="PANTHER" id="PTHR30349">
    <property type="entry name" value="PHAGE INTEGRASE-RELATED"/>
    <property type="match status" value="1"/>
</dbReference>
<dbReference type="InterPro" id="IPR044068">
    <property type="entry name" value="CB"/>
</dbReference>
<keyword evidence="3" id="KW-0132">Cell division</keyword>
<keyword evidence="7" id="KW-0233">DNA recombination</keyword>
<dbReference type="EMBL" id="JACRTE010000001">
    <property type="protein sequence ID" value="MBC8595476.1"/>
    <property type="molecule type" value="Genomic_DNA"/>
</dbReference>
<dbReference type="GO" id="GO:0007059">
    <property type="term" value="P:chromosome segregation"/>
    <property type="evidence" value="ECO:0007669"/>
    <property type="project" value="UniProtKB-KW"/>
</dbReference>
<evidence type="ECO:0000256" key="7">
    <source>
        <dbReference type="ARBA" id="ARBA00023172"/>
    </source>
</evidence>
<keyword evidence="2" id="KW-0963">Cytoplasm</keyword>
<dbReference type="InterPro" id="IPR010998">
    <property type="entry name" value="Integrase_recombinase_N"/>
</dbReference>